<dbReference type="Pfam" id="PF25056">
    <property type="entry name" value="DUF7793"/>
    <property type="match status" value="1"/>
</dbReference>
<organism evidence="2 3">
    <name type="scientific">candidate division WOR-3 bacterium</name>
    <dbReference type="NCBI Taxonomy" id="2052148"/>
    <lineage>
        <taxon>Bacteria</taxon>
        <taxon>Bacteria division WOR-3</taxon>
    </lineage>
</organism>
<sequence length="121" mass="13881">MRHELSFDPQTRIMTIVVKGAYNLEETIKTETYMKSRTTDLDSYFLLADLREASASLDKEVRKRLQNQMSEENLERVAMVVTNPAVRMIGKVVIATMGKSGNTRFFKTTEEGLAWLKDDTK</sequence>
<dbReference type="AlphaFoldDB" id="A0A9D5K7Q0"/>
<dbReference type="EMBL" id="WJKJ01000010">
    <property type="protein sequence ID" value="MBD3363639.1"/>
    <property type="molecule type" value="Genomic_DNA"/>
</dbReference>
<dbReference type="InterPro" id="IPR056695">
    <property type="entry name" value="DUF7793"/>
</dbReference>
<dbReference type="Proteomes" id="UP000630660">
    <property type="component" value="Unassembled WGS sequence"/>
</dbReference>
<dbReference type="Gene3D" id="3.40.970.30">
    <property type="entry name" value="yp_829618.1 like domains"/>
    <property type="match status" value="1"/>
</dbReference>
<evidence type="ECO:0000313" key="3">
    <source>
        <dbReference type="Proteomes" id="UP000630660"/>
    </source>
</evidence>
<feature type="domain" description="DUF7793" evidence="1">
    <location>
        <begin position="38"/>
        <end position="118"/>
    </location>
</feature>
<comment type="caution">
    <text evidence="2">The sequence shown here is derived from an EMBL/GenBank/DDBJ whole genome shotgun (WGS) entry which is preliminary data.</text>
</comment>
<protein>
    <recommendedName>
        <fullName evidence="1">DUF7793 domain-containing protein</fullName>
    </recommendedName>
</protein>
<evidence type="ECO:0000313" key="2">
    <source>
        <dbReference type="EMBL" id="MBD3363639.1"/>
    </source>
</evidence>
<proteinExistence type="predicted"/>
<reference evidence="2" key="1">
    <citation type="submission" date="2019-11" db="EMBL/GenBank/DDBJ databases">
        <title>Microbial mats filling the niche in hypersaline microbial mats.</title>
        <authorList>
            <person name="Wong H.L."/>
            <person name="Macleod F.I."/>
            <person name="White R.A. III"/>
            <person name="Burns B.P."/>
        </authorList>
    </citation>
    <scope>NUCLEOTIDE SEQUENCE</scope>
    <source>
        <strain evidence="2">Bin_327</strain>
    </source>
</reference>
<accession>A0A9D5K7Q0</accession>
<name>A0A9D5K7Q0_UNCW3</name>
<evidence type="ECO:0000259" key="1">
    <source>
        <dbReference type="Pfam" id="PF25056"/>
    </source>
</evidence>
<gene>
    <name evidence="2" type="ORF">GF359_00330</name>
</gene>